<proteinExistence type="predicted"/>
<organism evidence="1 2">
    <name type="scientific">Candidatus Falkowbacteria bacterium GW2011_GWE1_38_31</name>
    <dbReference type="NCBI Taxonomy" id="1618638"/>
    <lineage>
        <taxon>Bacteria</taxon>
        <taxon>Candidatus Falkowiibacteriota</taxon>
    </lineage>
</organism>
<gene>
    <name evidence="1" type="ORF">US91_C0006G0097</name>
</gene>
<protein>
    <submittedName>
        <fullName evidence="1">Uncharacterized protein</fullName>
    </submittedName>
</protein>
<dbReference type="Proteomes" id="UP000034022">
    <property type="component" value="Unassembled WGS sequence"/>
</dbReference>
<sequence length="64" mass="7570">MSIFNTNQSLEKLEEKINNSVPENQHLGAYFINFKLQKILIDEQNEYNKKQLFWSRVLAIATIL</sequence>
<dbReference type="EMBL" id="LBUU01000006">
    <property type="protein sequence ID" value="KKQ70258.1"/>
    <property type="molecule type" value="Genomic_DNA"/>
</dbReference>
<reference evidence="1 2" key="1">
    <citation type="journal article" date="2015" name="Nature">
        <title>rRNA introns, odd ribosomes, and small enigmatic genomes across a large radiation of phyla.</title>
        <authorList>
            <person name="Brown C.T."/>
            <person name="Hug L.A."/>
            <person name="Thomas B.C."/>
            <person name="Sharon I."/>
            <person name="Castelle C.J."/>
            <person name="Singh A."/>
            <person name="Wilkins M.J."/>
            <person name="Williams K.H."/>
            <person name="Banfield J.F."/>
        </authorList>
    </citation>
    <scope>NUCLEOTIDE SEQUENCE [LARGE SCALE GENOMIC DNA]</scope>
</reference>
<name>A0A0G0JRT1_9BACT</name>
<dbReference type="AlphaFoldDB" id="A0A0G0JRT1"/>
<evidence type="ECO:0000313" key="2">
    <source>
        <dbReference type="Proteomes" id="UP000034022"/>
    </source>
</evidence>
<evidence type="ECO:0000313" key="1">
    <source>
        <dbReference type="EMBL" id="KKQ70258.1"/>
    </source>
</evidence>
<comment type="caution">
    <text evidence="1">The sequence shown here is derived from an EMBL/GenBank/DDBJ whole genome shotgun (WGS) entry which is preliminary data.</text>
</comment>
<accession>A0A0G0JRT1</accession>